<reference evidence="2" key="1">
    <citation type="journal article" date="2019" name="Int. J. Syst. Evol. Microbiol.">
        <title>The Global Catalogue of Microorganisms (GCM) 10K type strain sequencing project: providing services to taxonomists for standard genome sequencing and annotation.</title>
        <authorList>
            <consortium name="The Broad Institute Genomics Platform"/>
            <consortium name="The Broad Institute Genome Sequencing Center for Infectious Disease"/>
            <person name="Wu L."/>
            <person name="Ma J."/>
        </authorList>
    </citation>
    <scope>NUCLEOTIDE SEQUENCE [LARGE SCALE GENOMIC DNA]</scope>
    <source>
        <strain evidence="2">CGMCC 1.12371</strain>
    </source>
</reference>
<dbReference type="RefSeq" id="WP_382219506.1">
    <property type="nucleotide sequence ID" value="NZ_JBHTCA010000002.1"/>
</dbReference>
<dbReference type="Proteomes" id="UP001596501">
    <property type="component" value="Unassembled WGS sequence"/>
</dbReference>
<accession>A0ABW2QE26</accession>
<protein>
    <submittedName>
        <fullName evidence="1">Uncharacterized protein</fullName>
    </submittedName>
</protein>
<proteinExistence type="predicted"/>
<evidence type="ECO:0000313" key="1">
    <source>
        <dbReference type="EMBL" id="MFC7407709.1"/>
    </source>
</evidence>
<keyword evidence="2" id="KW-1185">Reference proteome</keyword>
<organism evidence="1 2">
    <name type="scientific">Hydrogenophaga atypica</name>
    <dbReference type="NCBI Taxonomy" id="249409"/>
    <lineage>
        <taxon>Bacteria</taxon>
        <taxon>Pseudomonadati</taxon>
        <taxon>Pseudomonadota</taxon>
        <taxon>Betaproteobacteria</taxon>
        <taxon>Burkholderiales</taxon>
        <taxon>Comamonadaceae</taxon>
        <taxon>Hydrogenophaga</taxon>
    </lineage>
</organism>
<comment type="caution">
    <text evidence="1">The sequence shown here is derived from an EMBL/GenBank/DDBJ whole genome shotgun (WGS) entry which is preliminary data.</text>
</comment>
<evidence type="ECO:0000313" key="2">
    <source>
        <dbReference type="Proteomes" id="UP001596501"/>
    </source>
</evidence>
<dbReference type="EMBL" id="JBHTCA010000002">
    <property type="protein sequence ID" value="MFC7407709.1"/>
    <property type="molecule type" value="Genomic_DNA"/>
</dbReference>
<name>A0ABW2QE26_9BURK</name>
<sequence>MNTNALSALYLPTQEACARTEFYSARLMTPQEVSAATHNHPAHEQVALDAVWALCGDLKESSFEVFQRHREVQIASRFSVFTSNFGDTYLVTTHQTEGHQHRFLLPLYDRLCREFVHALDEQPFCYSLGQGGQNLAMVIPGHPLGFYARDLRVFCKDSGQSSLAEHFERFAAAVLTVGGVAAIPSLLQDEHVTDVSVSFVLPEALHSPGQLNASFH</sequence>
<gene>
    <name evidence="1" type="ORF">ACFQPB_02410</name>
</gene>